<protein>
    <recommendedName>
        <fullName evidence="1">RNase H type-1 domain-containing protein</fullName>
    </recommendedName>
</protein>
<keyword evidence="3" id="KW-1185">Reference proteome</keyword>
<dbReference type="GO" id="GO:0003676">
    <property type="term" value="F:nucleic acid binding"/>
    <property type="evidence" value="ECO:0007669"/>
    <property type="project" value="InterPro"/>
</dbReference>
<evidence type="ECO:0000313" key="2">
    <source>
        <dbReference type="EMBL" id="KAK3218201.1"/>
    </source>
</evidence>
<dbReference type="InterPro" id="IPR036397">
    <property type="entry name" value="RNaseH_sf"/>
</dbReference>
<dbReference type="GO" id="GO:0004523">
    <property type="term" value="F:RNA-DNA hybrid ribonuclease activity"/>
    <property type="evidence" value="ECO:0007669"/>
    <property type="project" value="InterPro"/>
</dbReference>
<dbReference type="Pfam" id="PF13456">
    <property type="entry name" value="RVT_3"/>
    <property type="match status" value="1"/>
</dbReference>
<dbReference type="CDD" id="cd06222">
    <property type="entry name" value="RNase_H_like"/>
    <property type="match status" value="1"/>
</dbReference>
<dbReference type="InterPro" id="IPR012337">
    <property type="entry name" value="RNaseH-like_sf"/>
</dbReference>
<name>A0AAE0AHK1_9ROSI</name>
<accession>A0AAE0AHK1</accession>
<dbReference type="InterPro" id="IPR053151">
    <property type="entry name" value="RNase_H-like"/>
</dbReference>
<gene>
    <name evidence="2" type="ORF">Dsin_012171</name>
</gene>
<proteinExistence type="predicted"/>
<dbReference type="Gene3D" id="3.30.420.10">
    <property type="entry name" value="Ribonuclease H-like superfamily/Ribonuclease H"/>
    <property type="match status" value="1"/>
</dbReference>
<dbReference type="Proteomes" id="UP001281410">
    <property type="component" value="Unassembled WGS sequence"/>
</dbReference>
<comment type="caution">
    <text evidence="2">The sequence shown here is derived from an EMBL/GenBank/DDBJ whole genome shotgun (WGS) entry which is preliminary data.</text>
</comment>
<evidence type="ECO:0000313" key="3">
    <source>
        <dbReference type="Proteomes" id="UP001281410"/>
    </source>
</evidence>
<dbReference type="AlphaFoldDB" id="A0AAE0AHK1"/>
<dbReference type="InterPro" id="IPR002156">
    <property type="entry name" value="RNaseH_domain"/>
</dbReference>
<dbReference type="SUPFAM" id="SSF53098">
    <property type="entry name" value="Ribonuclease H-like"/>
    <property type="match status" value="1"/>
</dbReference>
<dbReference type="PANTHER" id="PTHR47723">
    <property type="entry name" value="OS05G0353850 PROTEIN"/>
    <property type="match status" value="1"/>
</dbReference>
<sequence length="223" mass="24875">MWFIWKWRCKSVFDSNFQLPVSTGKIIINFADEWLKANSDSDSQSKVKPCLIAWSPPEINWVKLNVDGSLNPDLGTISAGGVVRNHKKKWIGGFALNRGIGSIIEAELWGIFEGLQYMWKAGFQNVVVETDSQTSMCLLTNNTPINHPIFSIIHACQALMKNNWCCIIQHVYREGNRVADGLAKLGHSLDLGITIFDDPPSQILGILEDDFNSLAVARLVPSC</sequence>
<reference evidence="2" key="1">
    <citation type="journal article" date="2023" name="Plant J.">
        <title>Genome sequences and population genomics provide insights into the demographic history, inbreeding, and mutation load of two 'living fossil' tree species of Dipteronia.</title>
        <authorList>
            <person name="Feng Y."/>
            <person name="Comes H.P."/>
            <person name="Chen J."/>
            <person name="Zhu S."/>
            <person name="Lu R."/>
            <person name="Zhang X."/>
            <person name="Li P."/>
            <person name="Qiu J."/>
            <person name="Olsen K.M."/>
            <person name="Qiu Y."/>
        </authorList>
    </citation>
    <scope>NUCLEOTIDE SEQUENCE</scope>
    <source>
        <strain evidence="2">NBL</strain>
    </source>
</reference>
<organism evidence="2 3">
    <name type="scientific">Dipteronia sinensis</name>
    <dbReference type="NCBI Taxonomy" id="43782"/>
    <lineage>
        <taxon>Eukaryota</taxon>
        <taxon>Viridiplantae</taxon>
        <taxon>Streptophyta</taxon>
        <taxon>Embryophyta</taxon>
        <taxon>Tracheophyta</taxon>
        <taxon>Spermatophyta</taxon>
        <taxon>Magnoliopsida</taxon>
        <taxon>eudicotyledons</taxon>
        <taxon>Gunneridae</taxon>
        <taxon>Pentapetalae</taxon>
        <taxon>rosids</taxon>
        <taxon>malvids</taxon>
        <taxon>Sapindales</taxon>
        <taxon>Sapindaceae</taxon>
        <taxon>Hippocastanoideae</taxon>
        <taxon>Acereae</taxon>
        <taxon>Dipteronia</taxon>
    </lineage>
</organism>
<dbReference type="PROSITE" id="PS50879">
    <property type="entry name" value="RNASE_H_1"/>
    <property type="match status" value="1"/>
</dbReference>
<feature type="domain" description="RNase H type-1" evidence="1">
    <location>
        <begin position="58"/>
        <end position="188"/>
    </location>
</feature>
<dbReference type="PANTHER" id="PTHR47723:SF19">
    <property type="entry name" value="POLYNUCLEOTIDYL TRANSFERASE, RIBONUCLEASE H-LIKE SUPERFAMILY PROTEIN"/>
    <property type="match status" value="1"/>
</dbReference>
<dbReference type="InterPro" id="IPR044730">
    <property type="entry name" value="RNase_H-like_dom_plant"/>
</dbReference>
<dbReference type="EMBL" id="JANJYJ010000004">
    <property type="protein sequence ID" value="KAK3218201.1"/>
    <property type="molecule type" value="Genomic_DNA"/>
</dbReference>
<evidence type="ECO:0000259" key="1">
    <source>
        <dbReference type="PROSITE" id="PS50879"/>
    </source>
</evidence>